<evidence type="ECO:0000256" key="6">
    <source>
        <dbReference type="ARBA" id="ARBA00023242"/>
    </source>
</evidence>
<dbReference type="PANTHER" id="PTHR14482:SF0">
    <property type="entry name" value="PROTEIN CUSTOS"/>
    <property type="match status" value="1"/>
</dbReference>
<keyword evidence="5" id="KW-0879">Wnt signaling pathway</keyword>
<feature type="compositionally biased region" description="Basic residues" evidence="7">
    <location>
        <begin position="225"/>
        <end position="234"/>
    </location>
</feature>
<organism evidence="8 9">
    <name type="scientific">Ataeniobius toweri</name>
    <dbReference type="NCBI Taxonomy" id="208326"/>
    <lineage>
        <taxon>Eukaryota</taxon>
        <taxon>Metazoa</taxon>
        <taxon>Chordata</taxon>
        <taxon>Craniata</taxon>
        <taxon>Vertebrata</taxon>
        <taxon>Euteleostomi</taxon>
        <taxon>Actinopterygii</taxon>
        <taxon>Neopterygii</taxon>
        <taxon>Teleostei</taxon>
        <taxon>Neoteleostei</taxon>
        <taxon>Acanthomorphata</taxon>
        <taxon>Ovalentaria</taxon>
        <taxon>Atherinomorphae</taxon>
        <taxon>Cyprinodontiformes</taxon>
        <taxon>Goodeidae</taxon>
        <taxon>Ataeniobius</taxon>
    </lineage>
</organism>
<comment type="caution">
    <text evidence="8">The sequence shown here is derived from an EMBL/GenBank/DDBJ whole genome shotgun (WGS) entry which is preliminary data.</text>
</comment>
<gene>
    <name evidence="8" type="ORF">ATANTOWER_031571</name>
</gene>
<evidence type="ECO:0000256" key="2">
    <source>
        <dbReference type="ARBA" id="ARBA00008632"/>
    </source>
</evidence>
<feature type="compositionally biased region" description="Basic and acidic residues" evidence="7">
    <location>
        <begin position="1"/>
        <end position="11"/>
    </location>
</feature>
<keyword evidence="4" id="KW-0217">Developmental protein</keyword>
<protein>
    <recommendedName>
        <fullName evidence="3">Protein CUSTOS</fullName>
    </recommendedName>
</protein>
<proteinExistence type="inferred from homology"/>
<dbReference type="EMBL" id="JAHUTI010089403">
    <property type="protein sequence ID" value="MED6260929.1"/>
    <property type="molecule type" value="Genomic_DNA"/>
</dbReference>
<evidence type="ECO:0000313" key="8">
    <source>
        <dbReference type="EMBL" id="MED6260929.1"/>
    </source>
</evidence>
<sequence>MASRAERRVSVSKDSSSSDDEELERCREAVWENQTNKAKDGDGSVKQESKRIVVADHDANQLQVTQGFRKHVAKKLEHLLDSCISETKPVALRCLESRCGDDHNEAFRLFSTSVPGQEAAKPPSPARRRPAPSSSDSDSEMETRLKEAAVSISDLLPLSTHLSSSAEPSSLDVRAKQNKVEEEEEHYVVKKKKKTKQIKENKQDSLCSVYYESDGEQEHSVVDIKRKKKKKRKRKTEEEVLK</sequence>
<evidence type="ECO:0000256" key="3">
    <source>
        <dbReference type="ARBA" id="ARBA00013465"/>
    </source>
</evidence>
<comment type="subcellular location">
    <subcellularLocation>
        <location evidence="1">Nucleus envelope</location>
    </subcellularLocation>
</comment>
<evidence type="ECO:0000256" key="5">
    <source>
        <dbReference type="ARBA" id="ARBA00022687"/>
    </source>
</evidence>
<evidence type="ECO:0000256" key="4">
    <source>
        <dbReference type="ARBA" id="ARBA00022473"/>
    </source>
</evidence>
<feature type="region of interest" description="Disordered" evidence="7">
    <location>
        <begin position="1"/>
        <end position="26"/>
    </location>
</feature>
<dbReference type="Proteomes" id="UP001345963">
    <property type="component" value="Unassembled WGS sequence"/>
</dbReference>
<dbReference type="InterPro" id="IPR026694">
    <property type="entry name" value="CUSTOS"/>
</dbReference>
<reference evidence="8 9" key="1">
    <citation type="submission" date="2021-07" db="EMBL/GenBank/DDBJ databases">
        <authorList>
            <person name="Palmer J.M."/>
        </authorList>
    </citation>
    <scope>NUCLEOTIDE SEQUENCE [LARGE SCALE GENOMIC DNA]</scope>
    <source>
        <strain evidence="8 9">AT_MEX2019</strain>
        <tissue evidence="8">Muscle</tissue>
    </source>
</reference>
<comment type="similarity">
    <text evidence="2">Belongs to the CUSTOS family.</text>
</comment>
<evidence type="ECO:0000256" key="1">
    <source>
        <dbReference type="ARBA" id="ARBA00004259"/>
    </source>
</evidence>
<dbReference type="PANTHER" id="PTHR14482">
    <property type="entry name" value="CHROMOSOME 12 ORF 43 HOMOLOG"/>
    <property type="match status" value="1"/>
</dbReference>
<feature type="region of interest" description="Disordered" evidence="7">
    <location>
        <begin position="110"/>
        <end position="148"/>
    </location>
</feature>
<dbReference type="Pfam" id="PF23999">
    <property type="entry name" value="CUSTOS"/>
    <property type="match status" value="1"/>
</dbReference>
<keyword evidence="6" id="KW-0539">Nucleus</keyword>
<keyword evidence="9" id="KW-1185">Reference proteome</keyword>
<evidence type="ECO:0000256" key="7">
    <source>
        <dbReference type="SAM" id="MobiDB-lite"/>
    </source>
</evidence>
<feature type="region of interest" description="Disordered" evidence="7">
    <location>
        <begin position="160"/>
        <end position="242"/>
    </location>
</feature>
<name>A0ABU7CEC0_9TELE</name>
<evidence type="ECO:0000313" key="9">
    <source>
        <dbReference type="Proteomes" id="UP001345963"/>
    </source>
</evidence>
<accession>A0ABU7CEC0</accession>